<comment type="caution">
    <text evidence="2">The sequence shown here is derived from an EMBL/GenBank/DDBJ whole genome shotgun (WGS) entry which is preliminary data.</text>
</comment>
<proteinExistence type="predicted"/>
<reference evidence="2 3" key="1">
    <citation type="submission" date="2016-07" db="EMBL/GenBank/DDBJ databases">
        <title>Pervasive Adenine N6-methylation of Active Genes in Fungi.</title>
        <authorList>
            <consortium name="DOE Joint Genome Institute"/>
            <person name="Mondo S.J."/>
            <person name="Dannebaum R.O."/>
            <person name="Kuo R.C."/>
            <person name="Labutti K."/>
            <person name="Haridas S."/>
            <person name="Kuo A."/>
            <person name="Salamov A."/>
            <person name="Ahrendt S.R."/>
            <person name="Lipzen A."/>
            <person name="Sullivan W."/>
            <person name="Andreopoulos W.B."/>
            <person name="Clum A."/>
            <person name="Lindquist E."/>
            <person name="Daum C."/>
            <person name="Ramamoorthy G.K."/>
            <person name="Gryganskyi A."/>
            <person name="Culley D."/>
            <person name="Magnuson J.K."/>
            <person name="James T.Y."/>
            <person name="O'Malley M.A."/>
            <person name="Stajich J.E."/>
            <person name="Spatafora J.W."/>
            <person name="Visel A."/>
            <person name="Grigoriev I.V."/>
        </authorList>
    </citation>
    <scope>NUCLEOTIDE SEQUENCE [LARGE SCALE GENOMIC DNA]</scope>
    <source>
        <strain evidence="2 3">CBS 931.73</strain>
    </source>
</reference>
<dbReference type="PANTHER" id="PTHR31157:SF1">
    <property type="entry name" value="SCP DOMAIN-CONTAINING PROTEIN"/>
    <property type="match status" value="1"/>
</dbReference>
<feature type="domain" description="SCP" evidence="1">
    <location>
        <begin position="26"/>
        <end position="138"/>
    </location>
</feature>
<evidence type="ECO:0000313" key="3">
    <source>
        <dbReference type="Proteomes" id="UP000193498"/>
    </source>
</evidence>
<dbReference type="PANTHER" id="PTHR31157">
    <property type="entry name" value="SCP DOMAIN-CONTAINING PROTEIN"/>
    <property type="match status" value="1"/>
</dbReference>
<gene>
    <name evidence="2" type="ORF">K493DRAFT_348403</name>
</gene>
<dbReference type="CDD" id="cd05379">
    <property type="entry name" value="CAP_bacterial"/>
    <property type="match status" value="1"/>
</dbReference>
<dbReference type="OrthoDB" id="568194at2759"/>
<sequence length="164" mass="18027">MKFLSLITAAVTFSGAILAFDPNILLALVNQQRALVGAPALTIDPRLDLAARRHTLYQATMQQMTHDEPNTTLGQRISATGYPWSNIGENVAAGYGDAVSVLNAWMNSPAHRRNILDPIFTQTGIAYVPQGSYWTQEFGRPMMMRKRTSKFIGGKQSKKSVTAN</sequence>
<accession>A0A1Y1YNL7</accession>
<dbReference type="EMBL" id="MCFE01000094">
    <property type="protein sequence ID" value="ORX99630.1"/>
    <property type="molecule type" value="Genomic_DNA"/>
</dbReference>
<evidence type="ECO:0000259" key="1">
    <source>
        <dbReference type="Pfam" id="PF00188"/>
    </source>
</evidence>
<organism evidence="2 3">
    <name type="scientific">Basidiobolus meristosporus CBS 931.73</name>
    <dbReference type="NCBI Taxonomy" id="1314790"/>
    <lineage>
        <taxon>Eukaryota</taxon>
        <taxon>Fungi</taxon>
        <taxon>Fungi incertae sedis</taxon>
        <taxon>Zoopagomycota</taxon>
        <taxon>Entomophthoromycotina</taxon>
        <taxon>Basidiobolomycetes</taxon>
        <taxon>Basidiobolales</taxon>
        <taxon>Basidiobolaceae</taxon>
        <taxon>Basidiobolus</taxon>
    </lineage>
</organism>
<dbReference type="Pfam" id="PF00188">
    <property type="entry name" value="CAP"/>
    <property type="match status" value="1"/>
</dbReference>
<dbReference type="Gene3D" id="3.40.33.10">
    <property type="entry name" value="CAP"/>
    <property type="match status" value="1"/>
</dbReference>
<dbReference type="InParanoid" id="A0A1Y1YNL7"/>
<protein>
    <submittedName>
        <fullName evidence="2">SCP-domain-containing protein</fullName>
    </submittedName>
</protein>
<evidence type="ECO:0000313" key="2">
    <source>
        <dbReference type="EMBL" id="ORX99630.1"/>
    </source>
</evidence>
<dbReference type="Proteomes" id="UP000193498">
    <property type="component" value="Unassembled WGS sequence"/>
</dbReference>
<keyword evidence="3" id="KW-1185">Reference proteome</keyword>
<dbReference type="InterPro" id="IPR035940">
    <property type="entry name" value="CAP_sf"/>
</dbReference>
<dbReference type="STRING" id="1314790.A0A1Y1YNL7"/>
<name>A0A1Y1YNL7_9FUNG</name>
<dbReference type="InterPro" id="IPR014044">
    <property type="entry name" value="CAP_dom"/>
</dbReference>
<dbReference type="SUPFAM" id="SSF55797">
    <property type="entry name" value="PR-1-like"/>
    <property type="match status" value="1"/>
</dbReference>
<dbReference type="AlphaFoldDB" id="A0A1Y1YNL7"/>